<dbReference type="RefSeq" id="WP_415861151.1">
    <property type="nucleotide sequence ID" value="NZ_CP134536.1"/>
</dbReference>
<dbReference type="CDD" id="cd08589">
    <property type="entry name" value="PI-PLCc_SaPLC1_like"/>
    <property type="match status" value="1"/>
</dbReference>
<accession>A0ABY9XZ82</accession>
<dbReference type="SUPFAM" id="SSF51695">
    <property type="entry name" value="PLC-like phosphodiesterases"/>
    <property type="match status" value="1"/>
</dbReference>
<name>A0ABY9XZ82_9FLAO</name>
<evidence type="ECO:0000313" key="1">
    <source>
        <dbReference type="EMBL" id="WNH11175.1"/>
    </source>
</evidence>
<dbReference type="InterPro" id="IPR032075">
    <property type="entry name" value="PI-PLC-C1"/>
</dbReference>
<keyword evidence="2" id="KW-1185">Reference proteome</keyword>
<reference evidence="1 2" key="1">
    <citation type="submission" date="2023-09" db="EMBL/GenBank/DDBJ databases">
        <title>Thalassobella suaedae gen. nov., sp. nov., a marine bacterium of the family Flavobacteriaceae isolated from a halophyte Suaeda japonica.</title>
        <authorList>
            <person name="Lee S.Y."/>
            <person name="Hwang C.Y."/>
        </authorList>
    </citation>
    <scope>NUCLEOTIDE SEQUENCE [LARGE SCALE GENOMIC DNA]</scope>
    <source>
        <strain evidence="1 2">HL-DH10</strain>
    </source>
</reference>
<dbReference type="EMBL" id="CP134536">
    <property type="protein sequence ID" value="WNH11175.1"/>
    <property type="molecule type" value="Genomic_DNA"/>
</dbReference>
<gene>
    <name evidence="1" type="ORF">RHP49_09600</name>
</gene>
<dbReference type="PROSITE" id="PS51257">
    <property type="entry name" value="PROKAR_LIPOPROTEIN"/>
    <property type="match status" value="1"/>
</dbReference>
<proteinExistence type="predicted"/>
<dbReference type="Gene3D" id="3.20.20.190">
    <property type="entry name" value="Phosphatidylinositol (PI) phosphodiesterase"/>
    <property type="match status" value="1"/>
</dbReference>
<dbReference type="Pfam" id="PF16670">
    <property type="entry name" value="PI-PLC-C1"/>
    <property type="match status" value="1"/>
</dbReference>
<evidence type="ECO:0000313" key="2">
    <source>
        <dbReference type="Proteomes" id="UP001303407"/>
    </source>
</evidence>
<organism evidence="1 2">
    <name type="scientific">Thalassobellus suaedae</name>
    <dbReference type="NCBI Taxonomy" id="3074124"/>
    <lineage>
        <taxon>Bacteria</taxon>
        <taxon>Pseudomonadati</taxon>
        <taxon>Bacteroidota</taxon>
        <taxon>Flavobacteriia</taxon>
        <taxon>Flavobacteriales</taxon>
        <taxon>Flavobacteriaceae</taxon>
        <taxon>Thalassobellus</taxon>
    </lineage>
</organism>
<sequence length="356" mass="40949">MNRTILKFYLFQIIIAISFCSCNNNDTHLNDIQVIGSHNSYKIAIEKPLFNYIFQLDSSKAKSLQYTHLSLEKQLDLGLRNLELDVFYDPNGGYYSNPKGLEIVRSLGEEPQVFDKEQKLNAPGLKMFHIQDIDFRSHYLLFKDALVALKKWSDTNPNHTPIFILMNTKDQVIENLREPLPFSALALSSIDTEIKSVLPQSQLITPDLVRGNFKTLEEAILKNGWPELTGVKGRFLFVLDEKEDKINRYLEGHPSLKDRVLFANSKEGRPEAAFRIINDPIKDFDYIKELVAKGYIVRTRADSGTKEARTNNYIPFEKAKESGAQIISTDYYILSTLFQSNFIVSFDNDTFERIKK</sequence>
<protein>
    <submittedName>
        <fullName evidence="1">Phosphatidylinositol-specific phospholipase C1-like protein</fullName>
    </submittedName>
</protein>
<dbReference type="Proteomes" id="UP001303407">
    <property type="component" value="Chromosome"/>
</dbReference>
<dbReference type="InterPro" id="IPR017946">
    <property type="entry name" value="PLC-like_Pdiesterase_TIM-brl"/>
</dbReference>